<dbReference type="EMBL" id="ML978738">
    <property type="protein sequence ID" value="KAF2084762.1"/>
    <property type="molecule type" value="Genomic_DNA"/>
</dbReference>
<dbReference type="OrthoDB" id="449091at2759"/>
<accession>A0A9P4HQF2</accession>
<comment type="caution">
    <text evidence="3">The sequence shown here is derived from an EMBL/GenBank/DDBJ whole genome shotgun (WGS) entry which is preliminary data.</text>
</comment>
<protein>
    <recommendedName>
        <fullName evidence="2">Peptidase S9 prolyl oligopeptidase catalytic domain-containing protein</fullName>
    </recommendedName>
</protein>
<evidence type="ECO:0000259" key="2">
    <source>
        <dbReference type="Pfam" id="PF00326"/>
    </source>
</evidence>
<dbReference type="GO" id="GO:0006508">
    <property type="term" value="P:proteolysis"/>
    <property type="evidence" value="ECO:0007669"/>
    <property type="project" value="InterPro"/>
</dbReference>
<organism evidence="3 4">
    <name type="scientific">Saccharata proteae CBS 121410</name>
    <dbReference type="NCBI Taxonomy" id="1314787"/>
    <lineage>
        <taxon>Eukaryota</taxon>
        <taxon>Fungi</taxon>
        <taxon>Dikarya</taxon>
        <taxon>Ascomycota</taxon>
        <taxon>Pezizomycotina</taxon>
        <taxon>Dothideomycetes</taxon>
        <taxon>Dothideomycetes incertae sedis</taxon>
        <taxon>Botryosphaeriales</taxon>
        <taxon>Saccharataceae</taxon>
        <taxon>Saccharata</taxon>
    </lineage>
</organism>
<sequence length="852" mass="93612">MSNIMVPMDNPGNAERVNPSKLAFASVWQILGPFQIGTREAPWGADPLEYYGGFRNLEFDRNASFRSSLTPNATVAWSYLDAASVSQDSSSAKSSLIVDFPHVDWKFLQSIYGWSALQYQAWARGEIIVRGDKVQDVVLYTDLILEFWLDGVRYFGGDMYGFRKAPPVLHLTPGSHRLDLRLVRDVRAMSGVGEPTIPVKVALEPCRGPLQVASDVLMPDVVDGKLAGSFGSVAVRNNLLVPISVHSIRSSDNEWGIVLNEDEPIVLAPGQTRPVTFILTLEAATPPPLLRMEIHHDLIDTVAYTLAFRKIVERKFSEPHRITFKHPAGIVSYAILRPPPEKPSYANVDSAPILLQMHGAGLEADSELVAHALDSVQDLCAWVIFPTGVTPWSGDDWHSWGFADVEAAISSIPSWIRSSGWQGIGVDTDRWFVSGHSNGGQGTWHVMTHRPDKVIAAAPVSGYLSTERYVPYEFWRPMDPRRQAIIRASINTYRHEMLAENCQGIPILEQHGTADDNVPAYHSRLMAQMLSQASAGSDYFEVPDAGHWWDGVMTTDSLKDFYRRHVPQGNATAKSLQRFTIVVANPGDMGSKGGITVTQLETPDQYGRMDTSNILSFRISPRICSATKVVVDGEAFTQGEITVDSEYALFTLTTEGSWNVSNSSHAVTQKPVGIRTGRQLGAMDAILRSHGKFSIMHTNKDTFPTALQISRNLYQYFSADSRIQEMSAMPVKSEAGNSIVVAVGVTRAGTLEITDSSGRRKEYNTDSNVAAIFLRPASDGSGGEERLELVVWAATAETLALVARLVPTITGVGQPDFVVLEPSSQWKGVEGAVAMGFFDHMWQVTATSFLGN</sequence>
<dbReference type="SUPFAM" id="SSF53474">
    <property type="entry name" value="alpha/beta-Hydrolases"/>
    <property type="match status" value="1"/>
</dbReference>
<keyword evidence="4" id="KW-1185">Reference proteome</keyword>
<reference evidence="3" key="1">
    <citation type="journal article" date="2020" name="Stud. Mycol.">
        <title>101 Dothideomycetes genomes: a test case for predicting lifestyles and emergence of pathogens.</title>
        <authorList>
            <person name="Haridas S."/>
            <person name="Albert R."/>
            <person name="Binder M."/>
            <person name="Bloem J."/>
            <person name="Labutti K."/>
            <person name="Salamov A."/>
            <person name="Andreopoulos B."/>
            <person name="Baker S."/>
            <person name="Barry K."/>
            <person name="Bills G."/>
            <person name="Bluhm B."/>
            <person name="Cannon C."/>
            <person name="Castanera R."/>
            <person name="Culley D."/>
            <person name="Daum C."/>
            <person name="Ezra D."/>
            <person name="Gonzalez J."/>
            <person name="Henrissat B."/>
            <person name="Kuo A."/>
            <person name="Liang C."/>
            <person name="Lipzen A."/>
            <person name="Lutzoni F."/>
            <person name="Magnuson J."/>
            <person name="Mondo S."/>
            <person name="Nolan M."/>
            <person name="Ohm R."/>
            <person name="Pangilinan J."/>
            <person name="Park H.-J."/>
            <person name="Ramirez L."/>
            <person name="Alfaro M."/>
            <person name="Sun H."/>
            <person name="Tritt A."/>
            <person name="Yoshinaga Y."/>
            <person name="Zwiers L.-H."/>
            <person name="Turgeon B."/>
            <person name="Goodwin S."/>
            <person name="Spatafora J."/>
            <person name="Crous P."/>
            <person name="Grigoriev I."/>
        </authorList>
    </citation>
    <scope>NUCLEOTIDE SEQUENCE</scope>
    <source>
        <strain evidence="3">CBS 121410</strain>
    </source>
</reference>
<keyword evidence="1" id="KW-0732">Signal</keyword>
<proteinExistence type="predicted"/>
<dbReference type="Gene3D" id="3.40.50.1820">
    <property type="entry name" value="alpha/beta hydrolase"/>
    <property type="match status" value="1"/>
</dbReference>
<feature type="domain" description="Peptidase S9 prolyl oligopeptidase catalytic" evidence="2">
    <location>
        <begin position="422"/>
        <end position="550"/>
    </location>
</feature>
<dbReference type="InterPro" id="IPR029058">
    <property type="entry name" value="AB_hydrolase_fold"/>
</dbReference>
<dbReference type="PANTHER" id="PTHR43037:SF4">
    <property type="entry name" value="PEPTIDASE S9 PROLYL OLIGOPEPTIDASE CATALYTIC DOMAIN-CONTAINING PROTEIN"/>
    <property type="match status" value="1"/>
</dbReference>
<dbReference type="Proteomes" id="UP000799776">
    <property type="component" value="Unassembled WGS sequence"/>
</dbReference>
<gene>
    <name evidence="3" type="ORF">K490DRAFT_75704</name>
</gene>
<evidence type="ECO:0000256" key="1">
    <source>
        <dbReference type="ARBA" id="ARBA00022729"/>
    </source>
</evidence>
<name>A0A9P4HQF2_9PEZI</name>
<dbReference type="InterPro" id="IPR001375">
    <property type="entry name" value="Peptidase_S9_cat"/>
</dbReference>
<dbReference type="InterPro" id="IPR050955">
    <property type="entry name" value="Plant_Biomass_Hydrol_Est"/>
</dbReference>
<dbReference type="PANTHER" id="PTHR43037">
    <property type="entry name" value="UNNAMED PRODUCT-RELATED"/>
    <property type="match status" value="1"/>
</dbReference>
<dbReference type="Pfam" id="PF00326">
    <property type="entry name" value="Peptidase_S9"/>
    <property type="match status" value="1"/>
</dbReference>
<evidence type="ECO:0000313" key="3">
    <source>
        <dbReference type="EMBL" id="KAF2084762.1"/>
    </source>
</evidence>
<dbReference type="AlphaFoldDB" id="A0A9P4HQF2"/>
<evidence type="ECO:0000313" key="4">
    <source>
        <dbReference type="Proteomes" id="UP000799776"/>
    </source>
</evidence>
<dbReference type="GO" id="GO:0008236">
    <property type="term" value="F:serine-type peptidase activity"/>
    <property type="evidence" value="ECO:0007669"/>
    <property type="project" value="InterPro"/>
</dbReference>